<dbReference type="PANTHER" id="PTHR42716:SF1">
    <property type="entry name" value="SLL0471 PROTEIN"/>
    <property type="match status" value="1"/>
</dbReference>
<dbReference type="EMBL" id="JBBKZS010000008">
    <property type="protein sequence ID" value="MEJ8856811.1"/>
    <property type="molecule type" value="Genomic_DNA"/>
</dbReference>
<gene>
    <name evidence="1" type="ORF">WKW79_19710</name>
</gene>
<proteinExistence type="predicted"/>
<protein>
    <submittedName>
        <fullName evidence="1">FAD-dependent oxidoreductase</fullName>
    </submittedName>
</protein>
<dbReference type="InterPro" id="IPR005288">
    <property type="entry name" value="NadB"/>
</dbReference>
<dbReference type="SUPFAM" id="SSF51905">
    <property type="entry name" value="FAD/NAD(P)-binding domain"/>
    <property type="match status" value="1"/>
</dbReference>
<keyword evidence="2" id="KW-1185">Reference proteome</keyword>
<organism evidence="1 2">
    <name type="scientific">Variovorax robiniae</name>
    <dbReference type="NCBI Taxonomy" id="1836199"/>
    <lineage>
        <taxon>Bacteria</taxon>
        <taxon>Pseudomonadati</taxon>
        <taxon>Pseudomonadota</taxon>
        <taxon>Betaproteobacteria</taxon>
        <taxon>Burkholderiales</taxon>
        <taxon>Comamonadaceae</taxon>
        <taxon>Variovorax</taxon>
    </lineage>
</organism>
<dbReference type="Gene3D" id="3.50.50.60">
    <property type="entry name" value="FAD/NAD(P)-binding domain"/>
    <property type="match status" value="1"/>
</dbReference>
<dbReference type="Proteomes" id="UP001367030">
    <property type="component" value="Unassembled WGS sequence"/>
</dbReference>
<dbReference type="InterPro" id="IPR036188">
    <property type="entry name" value="FAD/NAD-bd_sf"/>
</dbReference>
<name>A0ABU8XAF7_9BURK</name>
<evidence type="ECO:0000313" key="1">
    <source>
        <dbReference type="EMBL" id="MEJ8856811.1"/>
    </source>
</evidence>
<reference evidence="1 2" key="1">
    <citation type="submission" date="2024-03" db="EMBL/GenBank/DDBJ databases">
        <title>Novel species of the genus Variovorax.</title>
        <authorList>
            <person name="Liu Q."/>
            <person name="Xin Y.-H."/>
        </authorList>
    </citation>
    <scope>NUCLEOTIDE SEQUENCE [LARGE SCALE GENOMIC DNA]</scope>
    <source>
        <strain evidence="1 2">KACC 18901</strain>
    </source>
</reference>
<comment type="caution">
    <text evidence="1">The sequence shown here is derived from an EMBL/GenBank/DDBJ whole genome shotgun (WGS) entry which is preliminary data.</text>
</comment>
<accession>A0ABU8XAF7</accession>
<sequence length="536" mass="58797">MQELKTDILVVGGGLGGVAAALGALALGRSVVMSEEYDWIGGQLTSQAVPPDEHTWVERFGVTRRYRALRNGIRRYYRDHYPLTEGARAWDELNPGAGWVSRICAEPRVGLAVLEAMLAPYRAGGLLTVLQPYRPVAADTQGDTVGAVTLRHRDTGHEVTVQAAYVIDATELGDLLPLTGTDYVTGFESQSDTGEPSAPATAQPANVQAVSICFAVDHVDGDHTLDKPRNYDHWRSVQPHFWGGPLLGFKAPHPRTLEIVERSFTPNPDDDPLLVDADQRKGGGDMNLWTFRRIAARRNFVPGAYASDICLVNWPMIDYMEGTILDVSEAEKAHHLERAAELSYSVFHWLQTEAPREDGGTGFPGLRLRGDITGTTRGLAMAPYIRESRRILGVTRIVEQHLSHAVRGDQGAVRYRDSVGVGMYRIDLHPSTGGDNYIDVPSCPFEIPLGALLPRRMKNLLAGGKNIATTHITNGCYRLHPVEWNVGEVAGMLAAHCLATGAMPHQVQADDTRLATFQALLQRAGVEIHWPDVRAY</sequence>
<dbReference type="PANTHER" id="PTHR42716">
    <property type="entry name" value="L-ASPARTATE OXIDASE"/>
    <property type="match status" value="1"/>
</dbReference>
<dbReference type="RefSeq" id="WP_340336883.1">
    <property type="nucleotide sequence ID" value="NZ_JBBKZS010000008.1"/>
</dbReference>
<dbReference type="Pfam" id="PF12831">
    <property type="entry name" value="FAD_oxidored"/>
    <property type="match status" value="1"/>
</dbReference>
<evidence type="ECO:0000313" key="2">
    <source>
        <dbReference type="Proteomes" id="UP001367030"/>
    </source>
</evidence>